<evidence type="ECO:0000256" key="1">
    <source>
        <dbReference type="ARBA" id="ARBA00004496"/>
    </source>
</evidence>
<dbReference type="GO" id="GO:0001514">
    <property type="term" value="P:selenocysteine incorporation"/>
    <property type="evidence" value="ECO:0007669"/>
    <property type="project" value="InterPro"/>
</dbReference>
<dbReference type="NCBIfam" id="TIGR00475">
    <property type="entry name" value="selB"/>
    <property type="match status" value="1"/>
</dbReference>
<evidence type="ECO:0000256" key="5">
    <source>
        <dbReference type="ARBA" id="ARBA00022917"/>
    </source>
</evidence>
<proteinExistence type="predicted"/>
<dbReference type="SUPFAM" id="SSF50465">
    <property type="entry name" value="EF-Tu/eEF-1alpha/eIF2-gamma C-terminal domain"/>
    <property type="match status" value="1"/>
</dbReference>
<keyword evidence="5" id="KW-0648">Protein biosynthesis</keyword>
<keyword evidence="10" id="KW-0251">Elongation factor</keyword>
<name>A0A932ZUQ2_UNCTE</name>
<comment type="function">
    <text evidence="7">Translation factor necessary for the incorporation of selenocysteine into proteins. It probably replaces EF-Tu for the insertion of selenocysteine directed by the UGA codon. SelB binds GTP and GDP.</text>
</comment>
<dbReference type="Pfam" id="PF00009">
    <property type="entry name" value="GTP_EFTU"/>
    <property type="match status" value="1"/>
</dbReference>
<dbReference type="AlphaFoldDB" id="A0A932ZUQ2"/>
<organism evidence="10 11">
    <name type="scientific">Tectimicrobiota bacterium</name>
    <dbReference type="NCBI Taxonomy" id="2528274"/>
    <lineage>
        <taxon>Bacteria</taxon>
        <taxon>Pseudomonadati</taxon>
        <taxon>Nitrospinota/Tectimicrobiota group</taxon>
        <taxon>Candidatus Tectimicrobiota</taxon>
    </lineage>
</organism>
<evidence type="ECO:0000256" key="4">
    <source>
        <dbReference type="ARBA" id="ARBA00022741"/>
    </source>
</evidence>
<dbReference type="SUPFAM" id="SSF46785">
    <property type="entry name" value="Winged helix' DNA-binding domain"/>
    <property type="match status" value="3"/>
</dbReference>
<dbReference type="GO" id="GO:0005525">
    <property type="term" value="F:GTP binding"/>
    <property type="evidence" value="ECO:0007669"/>
    <property type="project" value="UniProtKB-KW"/>
</dbReference>
<dbReference type="NCBIfam" id="TIGR00231">
    <property type="entry name" value="small_GTP"/>
    <property type="match status" value="1"/>
</dbReference>
<evidence type="ECO:0000256" key="2">
    <source>
        <dbReference type="ARBA" id="ARBA00015953"/>
    </source>
</evidence>
<dbReference type="InterPro" id="IPR009000">
    <property type="entry name" value="Transl_B-barrel_sf"/>
</dbReference>
<sequence>MKHIVIGTAGHIDHGKTSLVKALTGIDTDRLKEEKERGITIELGFAHLDLGGDRIGIVDVPGHERFVKNVLAGAAGIDLVMLIVAADEGVMPQTREHLAICRLLGVKTGLIALTKKDLVDPEWIDLVRQDLEGFVRGTFLEGQPVVAVSSATGEGLGELRAALQQVAGAAAGKSSRGIFRLPVDRVFTIRGFGVVVTGTLFSGSIRAGERVEVFPRRLEARVRGLEVHGAPVEEAPAGLRTAVNLQGLEKQEILRGDVLGRPGELKPTYMLDVHLQHLADAPRPLRTRGRVRFHAGTAEVMGRVALIGKDALEPGESAFAQLRLEAPVALLPRDRFVIRSYSPVVTIGGGEVLDVMPRKHRRLRASSQELLESLRAGDEAGRLRLLLREAGPEGADVRGLTGRLTLTPQEIRAGIQAQARAGALRVIDPEAGLALTAEHFAGVQGAIETFLAAYHKTNPLRPGAPREEVRGKAGGATERVFDAALAGLVSGGKVSEESALLRLAFHKVQVGEELGRIKERVEGVFRAAGFQPPSLEEAMAAAGASAGAGATAGRQALQVLVNEGVLVRMKDNLVFHRACLAEAQARLESHLREKGEVTAAGFRDLLGITRKHAIPLLEYFDTARVTLRVGDKRVLRQR</sequence>
<dbReference type="InterPro" id="IPR000795">
    <property type="entry name" value="T_Tr_GTP-bd_dom"/>
</dbReference>
<dbReference type="InterPro" id="IPR050055">
    <property type="entry name" value="EF-Tu_GTPase"/>
</dbReference>
<feature type="domain" description="Tr-type G" evidence="9">
    <location>
        <begin position="1"/>
        <end position="176"/>
    </location>
</feature>
<dbReference type="GO" id="GO:0005829">
    <property type="term" value="C:cytosol"/>
    <property type="evidence" value="ECO:0007669"/>
    <property type="project" value="TreeGrafter"/>
</dbReference>
<dbReference type="GO" id="GO:0003746">
    <property type="term" value="F:translation elongation factor activity"/>
    <property type="evidence" value="ECO:0007669"/>
    <property type="project" value="UniProtKB-KW"/>
</dbReference>
<keyword evidence="6" id="KW-0342">GTP-binding</keyword>
<dbReference type="InterPro" id="IPR057335">
    <property type="entry name" value="Beta-barrel_SelB"/>
</dbReference>
<evidence type="ECO:0000256" key="3">
    <source>
        <dbReference type="ARBA" id="ARBA00022490"/>
    </source>
</evidence>
<dbReference type="GO" id="GO:0003723">
    <property type="term" value="F:RNA binding"/>
    <property type="evidence" value="ECO:0007669"/>
    <property type="project" value="InterPro"/>
</dbReference>
<dbReference type="InterPro" id="IPR036390">
    <property type="entry name" value="WH_DNA-bd_sf"/>
</dbReference>
<dbReference type="GO" id="GO:0003924">
    <property type="term" value="F:GTPase activity"/>
    <property type="evidence" value="ECO:0007669"/>
    <property type="project" value="InterPro"/>
</dbReference>
<dbReference type="CDD" id="cd04171">
    <property type="entry name" value="SelB"/>
    <property type="match status" value="1"/>
</dbReference>
<dbReference type="EMBL" id="JACQRX010000366">
    <property type="protein sequence ID" value="MBI4252462.1"/>
    <property type="molecule type" value="Genomic_DNA"/>
</dbReference>
<evidence type="ECO:0000313" key="11">
    <source>
        <dbReference type="Proteomes" id="UP000752292"/>
    </source>
</evidence>
<protein>
    <recommendedName>
        <fullName evidence="2">Selenocysteine-specific elongation factor</fullName>
    </recommendedName>
    <alternativeName>
        <fullName evidence="8">SelB translation factor</fullName>
    </alternativeName>
</protein>
<dbReference type="InterPro" id="IPR036388">
    <property type="entry name" value="WH-like_DNA-bd_sf"/>
</dbReference>
<evidence type="ECO:0000256" key="6">
    <source>
        <dbReference type="ARBA" id="ARBA00023134"/>
    </source>
</evidence>
<dbReference type="InterPro" id="IPR009001">
    <property type="entry name" value="Transl_elong_EF1A/Init_IF2_C"/>
</dbReference>
<dbReference type="Pfam" id="PF25461">
    <property type="entry name" value="Beta-barrel_SelB"/>
    <property type="match status" value="1"/>
</dbReference>
<keyword evidence="3" id="KW-0963">Cytoplasm</keyword>
<accession>A0A932ZUQ2</accession>
<reference evidence="10" key="1">
    <citation type="submission" date="2020-07" db="EMBL/GenBank/DDBJ databases">
        <title>Huge and variable diversity of episymbiotic CPR bacteria and DPANN archaea in groundwater ecosystems.</title>
        <authorList>
            <person name="He C.Y."/>
            <person name="Keren R."/>
            <person name="Whittaker M."/>
            <person name="Farag I.F."/>
            <person name="Doudna J."/>
            <person name="Cate J.H.D."/>
            <person name="Banfield J.F."/>
        </authorList>
    </citation>
    <scope>NUCLEOTIDE SEQUENCE</scope>
    <source>
        <strain evidence="10">NC_groundwater_1370_Ag_S-0.2um_69_93</strain>
    </source>
</reference>
<dbReference type="InterPro" id="IPR005225">
    <property type="entry name" value="Small_GTP-bd"/>
</dbReference>
<dbReference type="PANTHER" id="PTHR43721">
    <property type="entry name" value="ELONGATION FACTOR TU-RELATED"/>
    <property type="match status" value="1"/>
</dbReference>
<dbReference type="PROSITE" id="PS51722">
    <property type="entry name" value="G_TR_2"/>
    <property type="match status" value="1"/>
</dbReference>
<dbReference type="InterPro" id="IPR027417">
    <property type="entry name" value="P-loop_NTPase"/>
</dbReference>
<dbReference type="InterPro" id="IPR015191">
    <property type="entry name" value="SelB_WHD4"/>
</dbReference>
<evidence type="ECO:0000313" key="10">
    <source>
        <dbReference type="EMBL" id="MBI4252462.1"/>
    </source>
</evidence>
<comment type="caution">
    <text evidence="10">The sequence shown here is derived from an EMBL/GenBank/DDBJ whole genome shotgun (WGS) entry which is preliminary data.</text>
</comment>
<dbReference type="Pfam" id="PF09106">
    <property type="entry name" value="WHD_2nd_SelB"/>
    <property type="match status" value="1"/>
</dbReference>
<dbReference type="CDD" id="cd03696">
    <property type="entry name" value="SelB_II"/>
    <property type="match status" value="1"/>
</dbReference>
<dbReference type="InterPro" id="IPR031157">
    <property type="entry name" value="G_TR_CS"/>
</dbReference>
<dbReference type="CDD" id="cd15491">
    <property type="entry name" value="selB_III"/>
    <property type="match status" value="1"/>
</dbReference>
<evidence type="ECO:0000259" key="9">
    <source>
        <dbReference type="PROSITE" id="PS51722"/>
    </source>
</evidence>
<keyword evidence="4" id="KW-0547">Nucleotide-binding</keyword>
<gene>
    <name evidence="10" type="primary">selB</name>
    <name evidence="10" type="ORF">HY618_08380</name>
</gene>
<evidence type="ECO:0000256" key="7">
    <source>
        <dbReference type="ARBA" id="ARBA00025526"/>
    </source>
</evidence>
<dbReference type="Gene3D" id="3.40.50.300">
    <property type="entry name" value="P-loop containing nucleotide triphosphate hydrolases"/>
    <property type="match status" value="1"/>
</dbReference>
<dbReference type="InterPro" id="IPR015190">
    <property type="entry name" value="Elong_fac_SelB-wing-hlx_typ-2"/>
</dbReference>
<dbReference type="Pfam" id="PF03144">
    <property type="entry name" value="GTP_EFTU_D2"/>
    <property type="match status" value="1"/>
</dbReference>
<dbReference type="InterPro" id="IPR004535">
    <property type="entry name" value="Transl_elong_SelB"/>
</dbReference>
<dbReference type="SUPFAM" id="SSF52540">
    <property type="entry name" value="P-loop containing nucleoside triphosphate hydrolases"/>
    <property type="match status" value="1"/>
</dbReference>
<dbReference type="Gene3D" id="2.40.30.10">
    <property type="entry name" value="Translation factors"/>
    <property type="match status" value="2"/>
</dbReference>
<evidence type="ECO:0000256" key="8">
    <source>
        <dbReference type="ARBA" id="ARBA00031615"/>
    </source>
</evidence>
<dbReference type="PROSITE" id="PS00301">
    <property type="entry name" value="G_TR_1"/>
    <property type="match status" value="1"/>
</dbReference>
<comment type="subcellular location">
    <subcellularLocation>
        <location evidence="1">Cytoplasm</location>
    </subcellularLocation>
</comment>
<dbReference type="Pfam" id="PF09107">
    <property type="entry name" value="WHD_3rd_SelB"/>
    <property type="match status" value="1"/>
</dbReference>
<dbReference type="InterPro" id="IPR004161">
    <property type="entry name" value="EFTu-like_2"/>
</dbReference>
<dbReference type="Gene3D" id="1.10.10.10">
    <property type="entry name" value="Winged helix-like DNA-binding domain superfamily/Winged helix DNA-binding domain"/>
    <property type="match status" value="3"/>
</dbReference>
<dbReference type="Proteomes" id="UP000752292">
    <property type="component" value="Unassembled WGS sequence"/>
</dbReference>
<dbReference type="PANTHER" id="PTHR43721:SF22">
    <property type="entry name" value="ELONGATION FACTOR TU, MITOCHONDRIAL"/>
    <property type="match status" value="1"/>
</dbReference>
<dbReference type="SUPFAM" id="SSF50447">
    <property type="entry name" value="Translation proteins"/>
    <property type="match status" value="1"/>
</dbReference>